<feature type="region of interest" description="Disordered" evidence="1">
    <location>
        <begin position="1"/>
        <end position="31"/>
    </location>
</feature>
<evidence type="ECO:0000256" key="1">
    <source>
        <dbReference type="SAM" id="MobiDB-lite"/>
    </source>
</evidence>
<feature type="non-terminal residue" evidence="2">
    <location>
        <position position="1"/>
    </location>
</feature>
<sequence length="31" mass="3383">QYVADIANRSSPKAKANQPDFDSKISSFPSL</sequence>
<reference evidence="2 3" key="1">
    <citation type="submission" date="2013-09" db="EMBL/GenBank/DDBJ databases">
        <title>Corchorus capsularis genome sequencing.</title>
        <authorList>
            <person name="Alam M."/>
            <person name="Haque M.S."/>
            <person name="Islam M.S."/>
            <person name="Emdad E.M."/>
            <person name="Islam M.M."/>
            <person name="Ahmed B."/>
            <person name="Halim A."/>
            <person name="Hossen Q.M.M."/>
            <person name="Hossain M.Z."/>
            <person name="Ahmed R."/>
            <person name="Khan M.M."/>
            <person name="Islam R."/>
            <person name="Rashid M.M."/>
            <person name="Khan S.A."/>
            <person name="Rahman M.S."/>
            <person name="Alam M."/>
        </authorList>
    </citation>
    <scope>NUCLEOTIDE SEQUENCE [LARGE SCALE GENOMIC DNA]</scope>
    <source>
        <strain evidence="3">cv. CVL-1</strain>
        <tissue evidence="2">Whole seedling</tissue>
    </source>
</reference>
<dbReference type="Proteomes" id="UP000188268">
    <property type="component" value="Unassembled WGS sequence"/>
</dbReference>
<evidence type="ECO:0000313" key="2">
    <source>
        <dbReference type="EMBL" id="OMO90663.1"/>
    </source>
</evidence>
<proteinExistence type="predicted"/>
<gene>
    <name evidence="2" type="ORF">CCACVL1_07322</name>
</gene>
<comment type="caution">
    <text evidence="2">The sequence shown here is derived from an EMBL/GenBank/DDBJ whole genome shotgun (WGS) entry which is preliminary data.</text>
</comment>
<evidence type="ECO:0000313" key="3">
    <source>
        <dbReference type="Proteomes" id="UP000188268"/>
    </source>
</evidence>
<dbReference type="Gramene" id="OMO90663">
    <property type="protein sequence ID" value="OMO90663"/>
    <property type="gene ID" value="CCACVL1_07322"/>
</dbReference>
<name>A0A1R3J742_COCAP</name>
<accession>A0A1R3J742</accession>
<dbReference type="AlphaFoldDB" id="A0A1R3J742"/>
<protein>
    <submittedName>
        <fullName evidence="2">Uncharacterized protein</fullName>
    </submittedName>
</protein>
<dbReference type="EMBL" id="AWWV01008428">
    <property type="protein sequence ID" value="OMO90663.1"/>
    <property type="molecule type" value="Genomic_DNA"/>
</dbReference>
<keyword evidence="3" id="KW-1185">Reference proteome</keyword>
<organism evidence="2 3">
    <name type="scientific">Corchorus capsularis</name>
    <name type="common">Jute</name>
    <dbReference type="NCBI Taxonomy" id="210143"/>
    <lineage>
        <taxon>Eukaryota</taxon>
        <taxon>Viridiplantae</taxon>
        <taxon>Streptophyta</taxon>
        <taxon>Embryophyta</taxon>
        <taxon>Tracheophyta</taxon>
        <taxon>Spermatophyta</taxon>
        <taxon>Magnoliopsida</taxon>
        <taxon>eudicotyledons</taxon>
        <taxon>Gunneridae</taxon>
        <taxon>Pentapetalae</taxon>
        <taxon>rosids</taxon>
        <taxon>malvids</taxon>
        <taxon>Malvales</taxon>
        <taxon>Malvaceae</taxon>
        <taxon>Grewioideae</taxon>
        <taxon>Apeibeae</taxon>
        <taxon>Corchorus</taxon>
    </lineage>
</organism>